<dbReference type="CDD" id="cd16936">
    <property type="entry name" value="HATPase_RsbW-like"/>
    <property type="match status" value="1"/>
</dbReference>
<dbReference type="InterPro" id="IPR003594">
    <property type="entry name" value="HATPase_dom"/>
</dbReference>
<protein>
    <recommendedName>
        <fullName evidence="2">Histidine kinase/HSP90-like ATPase domain-containing protein</fullName>
    </recommendedName>
</protein>
<keyword evidence="4" id="KW-1185">Reference proteome</keyword>
<gene>
    <name evidence="3" type="ORF">GCM10010361_10780</name>
</gene>
<accession>A0ABP3JBZ4</accession>
<dbReference type="Pfam" id="PF13581">
    <property type="entry name" value="HATPase_c_2"/>
    <property type="match status" value="1"/>
</dbReference>
<dbReference type="EMBL" id="BAAABY010000009">
    <property type="protein sequence ID" value="GAA0448627.1"/>
    <property type="molecule type" value="Genomic_DNA"/>
</dbReference>
<evidence type="ECO:0000313" key="3">
    <source>
        <dbReference type="EMBL" id="GAA0448627.1"/>
    </source>
</evidence>
<keyword evidence="1" id="KW-0723">Serine/threonine-protein kinase</keyword>
<dbReference type="PANTHER" id="PTHR35526:SF3">
    <property type="entry name" value="ANTI-SIGMA-F FACTOR RSBW"/>
    <property type="match status" value="1"/>
</dbReference>
<evidence type="ECO:0000313" key="4">
    <source>
        <dbReference type="Proteomes" id="UP001500909"/>
    </source>
</evidence>
<dbReference type="InterPro" id="IPR050267">
    <property type="entry name" value="Anti-sigma-factor_SerPK"/>
</dbReference>
<feature type="domain" description="Histidine kinase/HSP90-like ATPase" evidence="2">
    <location>
        <begin position="22"/>
        <end position="115"/>
    </location>
</feature>
<dbReference type="InterPro" id="IPR036890">
    <property type="entry name" value="HATPase_C_sf"/>
</dbReference>
<keyword evidence="1" id="KW-0808">Transferase</keyword>
<reference evidence="4" key="1">
    <citation type="journal article" date="2019" name="Int. J. Syst. Evol. Microbiol.">
        <title>The Global Catalogue of Microorganisms (GCM) 10K type strain sequencing project: providing services to taxonomists for standard genome sequencing and annotation.</title>
        <authorList>
            <consortium name="The Broad Institute Genomics Platform"/>
            <consortium name="The Broad Institute Genome Sequencing Center for Infectious Disease"/>
            <person name="Wu L."/>
            <person name="Ma J."/>
        </authorList>
    </citation>
    <scope>NUCLEOTIDE SEQUENCE [LARGE SCALE GENOMIC DNA]</scope>
    <source>
        <strain evidence="4">JCM 4805</strain>
    </source>
</reference>
<sequence length="143" mass="15164">MKHVTVPAGAGVATAYLSSAISPEAEGLALLRRAVRGWLTAAGIAGQADSALLLMNELTTNAQQHAPGPARLRLYLRHGLLRCEVLDIHPNKPQLIAAHIDSERGRGLRLVDGLALAWGSAPAHGGKAVWFELPVACAMWRVP</sequence>
<dbReference type="Gene3D" id="3.30.565.10">
    <property type="entry name" value="Histidine kinase-like ATPase, C-terminal domain"/>
    <property type="match status" value="1"/>
</dbReference>
<organism evidence="3 4">
    <name type="scientific">Streptomyces olivaceiscleroticus</name>
    <dbReference type="NCBI Taxonomy" id="68245"/>
    <lineage>
        <taxon>Bacteria</taxon>
        <taxon>Bacillati</taxon>
        <taxon>Actinomycetota</taxon>
        <taxon>Actinomycetes</taxon>
        <taxon>Kitasatosporales</taxon>
        <taxon>Streptomycetaceae</taxon>
        <taxon>Streptomyces</taxon>
    </lineage>
</organism>
<dbReference type="RefSeq" id="WP_199896590.1">
    <property type="nucleotide sequence ID" value="NZ_BAAABY010000009.1"/>
</dbReference>
<proteinExistence type="predicted"/>
<evidence type="ECO:0000259" key="2">
    <source>
        <dbReference type="Pfam" id="PF13581"/>
    </source>
</evidence>
<evidence type="ECO:0000256" key="1">
    <source>
        <dbReference type="ARBA" id="ARBA00022527"/>
    </source>
</evidence>
<dbReference type="Proteomes" id="UP001500909">
    <property type="component" value="Unassembled WGS sequence"/>
</dbReference>
<dbReference type="SUPFAM" id="SSF55874">
    <property type="entry name" value="ATPase domain of HSP90 chaperone/DNA topoisomerase II/histidine kinase"/>
    <property type="match status" value="1"/>
</dbReference>
<name>A0ABP3JBZ4_9ACTN</name>
<keyword evidence="1" id="KW-0418">Kinase</keyword>
<comment type="caution">
    <text evidence="3">The sequence shown here is derived from an EMBL/GenBank/DDBJ whole genome shotgun (WGS) entry which is preliminary data.</text>
</comment>
<dbReference type="PANTHER" id="PTHR35526">
    <property type="entry name" value="ANTI-SIGMA-F FACTOR RSBW-RELATED"/>
    <property type="match status" value="1"/>
</dbReference>